<name>A0ABU1PIN5_9BURK</name>
<organism evidence="1 2">
    <name type="scientific">Herbaspirillum frisingense</name>
    <dbReference type="NCBI Taxonomy" id="92645"/>
    <lineage>
        <taxon>Bacteria</taxon>
        <taxon>Pseudomonadati</taxon>
        <taxon>Pseudomonadota</taxon>
        <taxon>Betaproteobacteria</taxon>
        <taxon>Burkholderiales</taxon>
        <taxon>Oxalobacteraceae</taxon>
        <taxon>Herbaspirillum</taxon>
    </lineage>
</organism>
<evidence type="ECO:0000313" key="2">
    <source>
        <dbReference type="Proteomes" id="UP001260715"/>
    </source>
</evidence>
<gene>
    <name evidence="1" type="ORF">J2W50_003409</name>
</gene>
<comment type="caution">
    <text evidence="1">The sequence shown here is derived from an EMBL/GenBank/DDBJ whole genome shotgun (WGS) entry which is preliminary data.</text>
</comment>
<dbReference type="EMBL" id="JAVDSJ010000004">
    <property type="protein sequence ID" value="MDR6585193.1"/>
    <property type="molecule type" value="Genomic_DNA"/>
</dbReference>
<reference evidence="1 2" key="1">
    <citation type="submission" date="2023-07" db="EMBL/GenBank/DDBJ databases">
        <title>Sorghum-associated microbial communities from plants grown in Nebraska, USA.</title>
        <authorList>
            <person name="Schachtman D."/>
        </authorList>
    </citation>
    <scope>NUCLEOTIDE SEQUENCE [LARGE SCALE GENOMIC DNA]</scope>
    <source>
        <strain evidence="1 2">596</strain>
    </source>
</reference>
<keyword evidence="2" id="KW-1185">Reference proteome</keyword>
<dbReference type="Proteomes" id="UP001260715">
    <property type="component" value="Unassembled WGS sequence"/>
</dbReference>
<sequence>MPTIAGCTVTLTCGTVVNGQVRHLLGIVIDIGMFFPSLPGCNKPFA</sequence>
<evidence type="ECO:0000313" key="1">
    <source>
        <dbReference type="EMBL" id="MDR6585193.1"/>
    </source>
</evidence>
<protein>
    <submittedName>
        <fullName evidence="1">Uncharacterized protein</fullName>
    </submittedName>
</protein>
<dbReference type="RefSeq" id="WP_158243321.1">
    <property type="nucleotide sequence ID" value="NZ_CP049139.1"/>
</dbReference>
<accession>A0ABU1PIN5</accession>
<proteinExistence type="predicted"/>